<sequence>MKLKLVVSIGAALVIPALLGACSKPAPTAFHPDASIQEVMAHIVDPAADAIWGAVRSETTAQGLKEYQPNSEAEWLEVRHHAVALAEAANLLLVEGRPISHTNQLEDAHVPGILTAEQVKSKIAEDPAKFAAAARQLQLATQEATAAIDAKAGPRLMAAGEKIDAACEHCHRTYWYPNTEQPKWPAPIKTAAKP</sequence>
<evidence type="ECO:0000256" key="1">
    <source>
        <dbReference type="SAM" id="SignalP"/>
    </source>
</evidence>
<protein>
    <recommendedName>
        <fullName evidence="4">Cytochrome c</fullName>
    </recommendedName>
</protein>
<dbReference type="InterPro" id="IPR010980">
    <property type="entry name" value="Cyt_c/b562"/>
</dbReference>
<feature type="chain" id="PRO_5046795961" description="Cytochrome c" evidence="1">
    <location>
        <begin position="21"/>
        <end position="194"/>
    </location>
</feature>
<proteinExistence type="predicted"/>
<dbReference type="RefSeq" id="WP_155433743.1">
    <property type="nucleotide sequence ID" value="NZ_JBHLXK010000003.1"/>
</dbReference>
<evidence type="ECO:0000313" key="3">
    <source>
        <dbReference type="Proteomes" id="UP000735592"/>
    </source>
</evidence>
<gene>
    <name evidence="2" type="ORF">GM655_06590</name>
</gene>
<comment type="caution">
    <text evidence="2">The sequence shown here is derived from an EMBL/GenBank/DDBJ whole genome shotgun (WGS) entry which is preliminary data.</text>
</comment>
<keyword evidence="3" id="KW-1185">Reference proteome</keyword>
<name>A0ABW9SKS2_9BURK</name>
<dbReference type="SUPFAM" id="SSF47175">
    <property type="entry name" value="Cytochromes"/>
    <property type="match status" value="1"/>
</dbReference>
<dbReference type="InterPro" id="IPR002321">
    <property type="entry name" value="Cyt_c_II"/>
</dbReference>
<accession>A0ABW9SKS2</accession>
<reference evidence="2 3" key="1">
    <citation type="submission" date="2019-11" db="EMBL/GenBank/DDBJ databases">
        <title>Type strains purchased from KCTC, JCM and DSMZ.</title>
        <authorList>
            <person name="Lu H."/>
        </authorList>
    </citation>
    <scope>NUCLEOTIDE SEQUENCE [LARGE SCALE GENOMIC DNA]</scope>
    <source>
        <strain evidence="2 3">DSM 103461</strain>
    </source>
</reference>
<dbReference type="PROSITE" id="PS51257">
    <property type="entry name" value="PROKAR_LIPOPROTEIN"/>
    <property type="match status" value="1"/>
</dbReference>
<evidence type="ECO:0008006" key="4">
    <source>
        <dbReference type="Google" id="ProtNLM"/>
    </source>
</evidence>
<evidence type="ECO:0000313" key="2">
    <source>
        <dbReference type="EMBL" id="MTW32490.1"/>
    </source>
</evidence>
<dbReference type="EMBL" id="WNKW01000001">
    <property type="protein sequence ID" value="MTW32490.1"/>
    <property type="molecule type" value="Genomic_DNA"/>
</dbReference>
<dbReference type="Proteomes" id="UP000735592">
    <property type="component" value="Unassembled WGS sequence"/>
</dbReference>
<keyword evidence="1" id="KW-0732">Signal</keyword>
<dbReference type="Gene3D" id="1.20.120.10">
    <property type="entry name" value="Cytochrome c/b562"/>
    <property type="match status" value="1"/>
</dbReference>
<organism evidence="2 3">
    <name type="scientific">Pseudoduganella danionis</name>
    <dbReference type="NCBI Taxonomy" id="1890295"/>
    <lineage>
        <taxon>Bacteria</taxon>
        <taxon>Pseudomonadati</taxon>
        <taxon>Pseudomonadota</taxon>
        <taxon>Betaproteobacteria</taxon>
        <taxon>Burkholderiales</taxon>
        <taxon>Oxalobacteraceae</taxon>
        <taxon>Telluria group</taxon>
        <taxon>Pseudoduganella</taxon>
    </lineage>
</organism>
<feature type="signal peptide" evidence="1">
    <location>
        <begin position="1"/>
        <end position="20"/>
    </location>
</feature>
<dbReference type="PROSITE" id="PS51009">
    <property type="entry name" value="CYTCII"/>
    <property type="match status" value="1"/>
</dbReference>